<dbReference type="HOGENOM" id="CLU_015439_0_2_10"/>
<evidence type="ECO:0000313" key="17">
    <source>
        <dbReference type="Proteomes" id="UP000005113"/>
    </source>
</evidence>
<evidence type="ECO:0000313" key="16">
    <source>
        <dbReference type="EMBL" id="EJF52816.1"/>
    </source>
</evidence>
<dbReference type="NCBIfam" id="NF004491">
    <property type="entry name" value="PRK05826.1"/>
    <property type="match status" value="1"/>
</dbReference>
<dbReference type="InterPro" id="IPR015806">
    <property type="entry name" value="Pyrv_Knase_insert_dom_sf"/>
</dbReference>
<dbReference type="AlphaFoldDB" id="J0XV19"/>
<keyword evidence="6" id="KW-0547">Nucleotide-binding</keyword>
<dbReference type="InterPro" id="IPR015793">
    <property type="entry name" value="Pyrv_Knase_brl"/>
</dbReference>
<dbReference type="SUPFAM" id="SSF51621">
    <property type="entry name" value="Phosphoenolpyruvate/pyruvate domain"/>
    <property type="match status" value="1"/>
</dbReference>
<dbReference type="Gene3D" id="3.20.20.60">
    <property type="entry name" value="Phosphoenolpyruvate-binding domains"/>
    <property type="match status" value="1"/>
</dbReference>
<dbReference type="PRINTS" id="PR01050">
    <property type="entry name" value="PYRUVTKNASE"/>
</dbReference>
<name>J0XV19_9BACT</name>
<dbReference type="Pfam" id="PF02887">
    <property type="entry name" value="PK_C"/>
    <property type="match status" value="1"/>
</dbReference>
<dbReference type="FunFam" id="2.40.33.10:FF:000001">
    <property type="entry name" value="Pyruvate kinase"/>
    <property type="match status" value="1"/>
</dbReference>
<dbReference type="SUPFAM" id="SSF52935">
    <property type="entry name" value="PK C-terminal domain-like"/>
    <property type="match status" value="1"/>
</dbReference>
<dbReference type="InterPro" id="IPR040442">
    <property type="entry name" value="Pyrv_kinase-like_dom_sf"/>
</dbReference>
<dbReference type="GO" id="GO:0004743">
    <property type="term" value="F:pyruvate kinase activity"/>
    <property type="evidence" value="ECO:0007669"/>
    <property type="project" value="UniProtKB-UniRule"/>
</dbReference>
<dbReference type="GO" id="GO:0016301">
    <property type="term" value="F:kinase activity"/>
    <property type="evidence" value="ECO:0007669"/>
    <property type="project" value="UniProtKB-KW"/>
</dbReference>
<dbReference type="OrthoDB" id="9812123at2"/>
<protein>
    <recommendedName>
        <fullName evidence="3 12">Pyruvate kinase</fullName>
        <ecNumber evidence="3 12">2.7.1.40</ecNumber>
    </recommendedName>
</protein>
<dbReference type="InterPro" id="IPR036918">
    <property type="entry name" value="Pyrv_Knase_C_sf"/>
</dbReference>
<evidence type="ECO:0000259" key="14">
    <source>
        <dbReference type="Pfam" id="PF00224"/>
    </source>
</evidence>
<dbReference type="SUPFAM" id="SSF50800">
    <property type="entry name" value="PK beta-barrel domain-like"/>
    <property type="match status" value="1"/>
</dbReference>
<dbReference type="InterPro" id="IPR015813">
    <property type="entry name" value="Pyrv/PenolPyrv_kinase-like_dom"/>
</dbReference>
<dbReference type="Proteomes" id="UP000005113">
    <property type="component" value="Unassembled WGS sequence"/>
</dbReference>
<evidence type="ECO:0000256" key="1">
    <source>
        <dbReference type="ARBA" id="ARBA00004997"/>
    </source>
</evidence>
<evidence type="ECO:0000256" key="7">
    <source>
        <dbReference type="ARBA" id="ARBA00022777"/>
    </source>
</evidence>
<comment type="catalytic activity">
    <reaction evidence="13">
        <text>pyruvate + ATP = phosphoenolpyruvate + ADP + H(+)</text>
        <dbReference type="Rhea" id="RHEA:18157"/>
        <dbReference type="ChEBI" id="CHEBI:15361"/>
        <dbReference type="ChEBI" id="CHEBI:15378"/>
        <dbReference type="ChEBI" id="CHEBI:30616"/>
        <dbReference type="ChEBI" id="CHEBI:58702"/>
        <dbReference type="ChEBI" id="CHEBI:456216"/>
        <dbReference type="EC" id="2.7.1.40"/>
    </reaction>
</comment>
<evidence type="ECO:0000259" key="15">
    <source>
        <dbReference type="Pfam" id="PF02887"/>
    </source>
</evidence>
<dbReference type="Gene3D" id="2.40.33.10">
    <property type="entry name" value="PK beta-barrel domain-like"/>
    <property type="match status" value="1"/>
</dbReference>
<dbReference type="UniPathway" id="UPA00109">
    <property type="reaction ID" value="UER00188"/>
</dbReference>
<feature type="domain" description="Pyruvate kinase barrel" evidence="14">
    <location>
        <begin position="7"/>
        <end position="328"/>
    </location>
</feature>
<keyword evidence="5" id="KW-0479">Metal-binding</keyword>
<evidence type="ECO:0000256" key="2">
    <source>
        <dbReference type="ARBA" id="ARBA00008663"/>
    </source>
</evidence>
<dbReference type="EMBL" id="JH719942">
    <property type="protein sequence ID" value="EJF52816.1"/>
    <property type="molecule type" value="Genomic_DNA"/>
</dbReference>
<dbReference type="InterPro" id="IPR011037">
    <property type="entry name" value="Pyrv_Knase-like_insert_dom_sf"/>
</dbReference>
<evidence type="ECO:0000256" key="4">
    <source>
        <dbReference type="ARBA" id="ARBA00022679"/>
    </source>
</evidence>
<keyword evidence="4 13" id="KW-0808">Transferase</keyword>
<dbReference type="NCBIfam" id="TIGR01064">
    <property type="entry name" value="pyruv_kin"/>
    <property type="match status" value="1"/>
</dbReference>
<feature type="domain" description="Pyruvate kinase C-terminal" evidence="15">
    <location>
        <begin position="361"/>
        <end position="473"/>
    </location>
</feature>
<dbReference type="GO" id="GO:0030955">
    <property type="term" value="F:potassium ion binding"/>
    <property type="evidence" value="ECO:0007669"/>
    <property type="project" value="UniProtKB-UniRule"/>
</dbReference>
<keyword evidence="11 16" id="KW-0670">Pyruvate</keyword>
<gene>
    <name evidence="16" type="ORF">SapgrDRAFT_1091</name>
</gene>
<evidence type="ECO:0000256" key="9">
    <source>
        <dbReference type="ARBA" id="ARBA00022842"/>
    </source>
</evidence>
<keyword evidence="9 13" id="KW-0460">Magnesium</keyword>
<dbReference type="GO" id="GO:0005524">
    <property type="term" value="F:ATP binding"/>
    <property type="evidence" value="ECO:0007669"/>
    <property type="project" value="UniProtKB-KW"/>
</dbReference>
<evidence type="ECO:0000256" key="12">
    <source>
        <dbReference type="NCBIfam" id="TIGR01064"/>
    </source>
</evidence>
<dbReference type="NCBIfam" id="NF004978">
    <property type="entry name" value="PRK06354.1"/>
    <property type="match status" value="1"/>
</dbReference>
<evidence type="ECO:0000256" key="10">
    <source>
        <dbReference type="ARBA" id="ARBA00023152"/>
    </source>
</evidence>
<keyword evidence="8" id="KW-0067">ATP-binding</keyword>
<proteinExistence type="inferred from homology"/>
<keyword evidence="7 13" id="KW-0418">Kinase</keyword>
<dbReference type="Gene3D" id="3.40.1380.20">
    <property type="entry name" value="Pyruvate kinase, C-terminal domain"/>
    <property type="match status" value="1"/>
</dbReference>
<keyword evidence="10 13" id="KW-0324">Glycolysis</keyword>
<comment type="similarity">
    <text evidence="2 13">Belongs to the pyruvate kinase family.</text>
</comment>
<comment type="pathway">
    <text evidence="1 13">Carbohydrate degradation; glycolysis; pyruvate from D-glyceraldehyde 3-phosphate: step 5/5.</text>
</comment>
<evidence type="ECO:0000256" key="13">
    <source>
        <dbReference type="RuleBase" id="RU000504"/>
    </source>
</evidence>
<evidence type="ECO:0000256" key="8">
    <source>
        <dbReference type="ARBA" id="ARBA00022840"/>
    </source>
</evidence>
<dbReference type="InterPro" id="IPR015795">
    <property type="entry name" value="Pyrv_Knase_C"/>
</dbReference>
<reference evidence="17" key="1">
    <citation type="journal article" date="2012" name="Stand. Genomic Sci.">
        <title>Permanent draft genome sequence of the gliding predator Saprospira grandis strain Sa g1 (= HR1).</title>
        <authorList>
            <person name="Mavromatis K."/>
            <person name="Chertkov O."/>
            <person name="Lapidus A."/>
            <person name="Nolan M."/>
            <person name="Lucas S."/>
            <person name="Tice H."/>
            <person name="Del Rio T.G."/>
            <person name="Cheng J.F."/>
            <person name="Han C."/>
            <person name="Tapia R."/>
            <person name="Bruce D."/>
            <person name="Goodwin L.A."/>
            <person name="Pitluck S."/>
            <person name="Huntemann M."/>
            <person name="Liolios K."/>
            <person name="Pagani I."/>
            <person name="Ivanova N."/>
            <person name="Mikhailova N."/>
            <person name="Pati A."/>
            <person name="Chen A."/>
            <person name="Palaniappan K."/>
            <person name="Land M."/>
            <person name="Brambilla E.M."/>
            <person name="Rohde M."/>
            <person name="Spring S."/>
            <person name="Goker M."/>
            <person name="Detter J.C."/>
            <person name="Bristow J."/>
            <person name="Eisen J.A."/>
            <person name="Markowitz V."/>
            <person name="Hugenholtz P."/>
            <person name="Kyrpides N.C."/>
            <person name="Klenk H.P."/>
            <person name="Woyke T."/>
        </authorList>
    </citation>
    <scope>NUCLEOTIDE SEQUENCE [LARGE SCALE GENOMIC DNA]</scope>
    <source>
        <strain evidence="17">DSM 2844</strain>
    </source>
</reference>
<evidence type="ECO:0000256" key="11">
    <source>
        <dbReference type="ARBA" id="ARBA00023317"/>
    </source>
</evidence>
<dbReference type="PANTHER" id="PTHR11817">
    <property type="entry name" value="PYRUVATE KINASE"/>
    <property type="match status" value="1"/>
</dbReference>
<sequence>MEISKFQKTKILATIGPASNDYQSLLGLVKAGVDAIRLNFSHGQHEDHKKVFDYVQYINKKYGTNISLLADLQGPKLRVGQMENGKIPLSKGQILTFTAEECLGSAEKVYMSYTDFAKDVKVGEKVLVDDGKVELLVKSSNGKDEVQLEVLYGDFLSSRKGVNLPDTNISQPSLTEKDLRDLDFILGLPFNWIALSFVRKAQDIEDLRKRLKKANHPGRIIAKIEKPDAITNIDEIIAASDGVMVARGDLGVEVPMERLPMLQKMIIRKCIEQACPVIVATQMMDSMIKSPTPTRAEIIDVANAVLDGADTVMLSNETAMGLHPAKVVEAMNRIIAEAEQMPTVYNRELTPSDDSESFLSDAICYNACRIAKQVKAKMIIGMTKSGYTGFMVSSYRPEADVVVFSSDEHLIKTLNLVWGTRCYYYDKFTSTDDTIQDVTNILKEKGLLEAGDVIINTGSMPLHERKKTNMLKVTLVQ</sequence>
<evidence type="ECO:0000256" key="5">
    <source>
        <dbReference type="ARBA" id="ARBA00022723"/>
    </source>
</evidence>
<dbReference type="InterPro" id="IPR001697">
    <property type="entry name" value="Pyr_Knase"/>
</dbReference>
<organism evidence="16 17">
    <name type="scientific">Saprospira grandis DSM 2844</name>
    <dbReference type="NCBI Taxonomy" id="694433"/>
    <lineage>
        <taxon>Bacteria</taxon>
        <taxon>Pseudomonadati</taxon>
        <taxon>Bacteroidota</taxon>
        <taxon>Saprospiria</taxon>
        <taxon>Saprospirales</taxon>
        <taxon>Saprospiraceae</taxon>
        <taxon>Saprospira</taxon>
    </lineage>
</organism>
<dbReference type="RefSeq" id="WP_002658050.1">
    <property type="nucleotide sequence ID" value="NZ_JH719942.1"/>
</dbReference>
<accession>J0XV19</accession>
<evidence type="ECO:0000256" key="3">
    <source>
        <dbReference type="ARBA" id="ARBA00012142"/>
    </source>
</evidence>
<evidence type="ECO:0000256" key="6">
    <source>
        <dbReference type="ARBA" id="ARBA00022741"/>
    </source>
</evidence>
<dbReference type="GO" id="GO:0000287">
    <property type="term" value="F:magnesium ion binding"/>
    <property type="evidence" value="ECO:0007669"/>
    <property type="project" value="UniProtKB-UniRule"/>
</dbReference>
<dbReference type="EC" id="2.7.1.40" evidence="3 12"/>
<dbReference type="Pfam" id="PF00224">
    <property type="entry name" value="PK"/>
    <property type="match status" value="1"/>
</dbReference>